<protein>
    <recommendedName>
        <fullName evidence="2">DUF6533 domain-containing protein</fullName>
    </recommendedName>
</protein>
<feature type="transmembrane region" description="Helical" evidence="1">
    <location>
        <begin position="61"/>
        <end position="84"/>
    </location>
</feature>
<keyword evidence="1" id="KW-1133">Transmembrane helix</keyword>
<gene>
    <name evidence="3" type="ORF">BDZ94DRAFT_225694</name>
</gene>
<dbReference type="EMBL" id="MU150369">
    <property type="protein sequence ID" value="KAF9457505.1"/>
    <property type="molecule type" value="Genomic_DNA"/>
</dbReference>
<feature type="transmembrane region" description="Helical" evidence="1">
    <location>
        <begin position="172"/>
        <end position="191"/>
    </location>
</feature>
<evidence type="ECO:0000313" key="4">
    <source>
        <dbReference type="Proteomes" id="UP000807353"/>
    </source>
</evidence>
<dbReference type="OrthoDB" id="3038990at2759"/>
<feature type="transmembrane region" description="Helical" evidence="1">
    <location>
        <begin position="96"/>
        <end position="117"/>
    </location>
</feature>
<feature type="domain" description="DUF6533" evidence="2">
    <location>
        <begin position="32"/>
        <end position="77"/>
    </location>
</feature>
<dbReference type="Pfam" id="PF20151">
    <property type="entry name" value="DUF6533"/>
    <property type="match status" value="1"/>
</dbReference>
<keyword evidence="1" id="KW-0812">Transmembrane</keyword>
<evidence type="ECO:0000256" key="1">
    <source>
        <dbReference type="SAM" id="Phobius"/>
    </source>
</evidence>
<keyword evidence="1" id="KW-0472">Membrane</keyword>
<keyword evidence="4" id="KW-1185">Reference proteome</keyword>
<feature type="transmembrane region" description="Helical" evidence="1">
    <location>
        <begin position="29"/>
        <end position="49"/>
    </location>
</feature>
<organism evidence="3 4">
    <name type="scientific">Collybia nuda</name>
    <dbReference type="NCBI Taxonomy" id="64659"/>
    <lineage>
        <taxon>Eukaryota</taxon>
        <taxon>Fungi</taxon>
        <taxon>Dikarya</taxon>
        <taxon>Basidiomycota</taxon>
        <taxon>Agaricomycotina</taxon>
        <taxon>Agaricomycetes</taxon>
        <taxon>Agaricomycetidae</taxon>
        <taxon>Agaricales</taxon>
        <taxon>Tricholomatineae</taxon>
        <taxon>Clitocybaceae</taxon>
        <taxon>Collybia</taxon>
    </lineage>
</organism>
<name>A0A9P5XXJ5_9AGAR</name>
<dbReference type="InterPro" id="IPR045340">
    <property type="entry name" value="DUF6533"/>
</dbReference>
<comment type="caution">
    <text evidence="3">The sequence shown here is derived from an EMBL/GenBank/DDBJ whole genome shotgun (WGS) entry which is preliminary data.</text>
</comment>
<proteinExistence type="predicted"/>
<feature type="transmembrane region" description="Helical" evidence="1">
    <location>
        <begin position="129"/>
        <end position="152"/>
    </location>
</feature>
<dbReference type="Proteomes" id="UP000807353">
    <property type="component" value="Unassembled WGS sequence"/>
</dbReference>
<dbReference type="AlphaFoldDB" id="A0A9P5XXJ5"/>
<evidence type="ECO:0000259" key="2">
    <source>
        <dbReference type="Pfam" id="PF20151"/>
    </source>
</evidence>
<sequence length="246" mass="27778">MASSSEISLPNPFTPMAFLPPDLAYQKTITEYVTVGGLSVLIWDILTHLPFDFKLLIRQRVTFPTIIYFLSRWSTLLYAISTAVFETAPVENCVTLSKVVCAVYHVTISSTALLFFLRVRAIFDRNRYVTIGFFILWLGVLGGSLTAVLSLSGMHVGNTKYCAFSNFKAYRSAANITLVVFDTCVLIAITWRLSNTHLTVKSDDIRLKARFNLLGKYLPAFSRALLQDGQKYYMYGHIDLFIYESS</sequence>
<reference evidence="3" key="1">
    <citation type="submission" date="2020-11" db="EMBL/GenBank/DDBJ databases">
        <authorList>
            <consortium name="DOE Joint Genome Institute"/>
            <person name="Ahrendt S."/>
            <person name="Riley R."/>
            <person name="Andreopoulos W."/>
            <person name="Labutti K."/>
            <person name="Pangilinan J."/>
            <person name="Ruiz-Duenas F.J."/>
            <person name="Barrasa J.M."/>
            <person name="Sanchez-Garcia M."/>
            <person name="Camarero S."/>
            <person name="Miyauchi S."/>
            <person name="Serrano A."/>
            <person name="Linde D."/>
            <person name="Babiker R."/>
            <person name="Drula E."/>
            <person name="Ayuso-Fernandez I."/>
            <person name="Pacheco R."/>
            <person name="Padilla G."/>
            <person name="Ferreira P."/>
            <person name="Barriuso J."/>
            <person name="Kellner H."/>
            <person name="Castanera R."/>
            <person name="Alfaro M."/>
            <person name="Ramirez L."/>
            <person name="Pisabarro A.G."/>
            <person name="Kuo A."/>
            <person name="Tritt A."/>
            <person name="Lipzen A."/>
            <person name="He G."/>
            <person name="Yan M."/>
            <person name="Ng V."/>
            <person name="Cullen D."/>
            <person name="Martin F."/>
            <person name="Rosso M.-N."/>
            <person name="Henrissat B."/>
            <person name="Hibbett D."/>
            <person name="Martinez A.T."/>
            <person name="Grigoriev I.V."/>
        </authorList>
    </citation>
    <scope>NUCLEOTIDE SEQUENCE</scope>
    <source>
        <strain evidence="3">CBS 247.69</strain>
    </source>
</reference>
<accession>A0A9P5XXJ5</accession>
<evidence type="ECO:0000313" key="3">
    <source>
        <dbReference type="EMBL" id="KAF9457505.1"/>
    </source>
</evidence>